<accession>A0A926GJ52</accession>
<name>A0A926GJ52_9RHOB</name>
<proteinExistence type="predicted"/>
<dbReference type="EMBL" id="JACOQL010000005">
    <property type="protein sequence ID" value="MBC9248254.1"/>
    <property type="molecule type" value="Genomic_DNA"/>
</dbReference>
<reference evidence="1" key="1">
    <citation type="submission" date="2020-08" db="EMBL/GenBank/DDBJ databases">
        <title>Paracoccus amoyensis sp. nov., isolated from the surface seawater at coast of Xiamen, Fujian.</title>
        <authorList>
            <person name="Lyu L."/>
        </authorList>
    </citation>
    <scope>NUCLEOTIDE SEQUENCE</scope>
    <source>
        <strain evidence="1">11-3</strain>
    </source>
</reference>
<comment type="caution">
    <text evidence="1">The sequence shown here is derived from an EMBL/GenBank/DDBJ whole genome shotgun (WGS) entry which is preliminary data.</text>
</comment>
<keyword evidence="2" id="KW-1185">Reference proteome</keyword>
<evidence type="ECO:0000313" key="1">
    <source>
        <dbReference type="EMBL" id="MBC9248254.1"/>
    </source>
</evidence>
<dbReference type="Proteomes" id="UP000608594">
    <property type="component" value="Unassembled WGS sequence"/>
</dbReference>
<sequence length="47" mass="5340">MTNIIAITLFLLIVAIFAIDHFMLGNNLPVVVGKGLDNFIEYVSFWR</sequence>
<dbReference type="AlphaFoldDB" id="A0A926GJ52"/>
<organism evidence="1 2">
    <name type="scientific">Paracoccus amoyensis</name>
    <dbReference type="NCBI Taxonomy" id="2760093"/>
    <lineage>
        <taxon>Bacteria</taxon>
        <taxon>Pseudomonadati</taxon>
        <taxon>Pseudomonadota</taxon>
        <taxon>Alphaproteobacteria</taxon>
        <taxon>Rhodobacterales</taxon>
        <taxon>Paracoccaceae</taxon>
        <taxon>Paracoccus</taxon>
    </lineage>
</organism>
<evidence type="ECO:0000313" key="2">
    <source>
        <dbReference type="Proteomes" id="UP000608594"/>
    </source>
</evidence>
<gene>
    <name evidence="1" type="ORF">H4P12_16395</name>
</gene>
<protein>
    <submittedName>
        <fullName evidence="1">Uncharacterized protein</fullName>
    </submittedName>
</protein>
<dbReference type="RefSeq" id="WP_187794753.1">
    <property type="nucleotide sequence ID" value="NZ_JACOQL010000005.1"/>
</dbReference>